<dbReference type="InterPro" id="IPR036890">
    <property type="entry name" value="HATPase_C_sf"/>
</dbReference>
<dbReference type="PROSITE" id="PS50112">
    <property type="entry name" value="PAS"/>
    <property type="match status" value="1"/>
</dbReference>
<comment type="caution">
    <text evidence="14">The sequence shown here is derived from an EMBL/GenBank/DDBJ whole genome shotgun (WGS) entry which is preliminary data.</text>
</comment>
<dbReference type="SUPFAM" id="SSF55874">
    <property type="entry name" value="ATPase domain of HSP90 chaperone/DNA topoisomerase II/histidine kinase"/>
    <property type="match status" value="1"/>
</dbReference>
<keyword evidence="7" id="KW-0067">ATP-binding</keyword>
<dbReference type="CDD" id="cd00082">
    <property type="entry name" value="HisKA"/>
    <property type="match status" value="1"/>
</dbReference>
<feature type="domain" description="PAS" evidence="12">
    <location>
        <begin position="66"/>
        <end position="120"/>
    </location>
</feature>
<dbReference type="SMART" id="SM00387">
    <property type="entry name" value="HATPase_c"/>
    <property type="match status" value="1"/>
</dbReference>
<feature type="transmembrane region" description="Helical" evidence="10">
    <location>
        <begin position="28"/>
        <end position="48"/>
    </location>
</feature>
<dbReference type="Pfam" id="PF00512">
    <property type="entry name" value="HisKA"/>
    <property type="match status" value="1"/>
</dbReference>
<keyword evidence="5" id="KW-0547">Nucleotide-binding</keyword>
<dbReference type="SUPFAM" id="SSF55785">
    <property type="entry name" value="PYP-like sensor domain (PAS domain)"/>
    <property type="match status" value="1"/>
</dbReference>
<dbReference type="EMBL" id="BAMD01000069">
    <property type="protein sequence ID" value="GAF05127.1"/>
    <property type="molecule type" value="Genomic_DNA"/>
</dbReference>
<dbReference type="InterPro" id="IPR004358">
    <property type="entry name" value="Sig_transdc_His_kin-like_C"/>
</dbReference>
<feature type="domain" description="Histidine kinase" evidence="11">
    <location>
        <begin position="232"/>
        <end position="454"/>
    </location>
</feature>
<organism evidence="14 15">
    <name type="scientific">Saccharicrinis fermentans DSM 9555 = JCM 21142</name>
    <dbReference type="NCBI Taxonomy" id="869213"/>
    <lineage>
        <taxon>Bacteria</taxon>
        <taxon>Pseudomonadati</taxon>
        <taxon>Bacteroidota</taxon>
        <taxon>Bacteroidia</taxon>
        <taxon>Marinilabiliales</taxon>
        <taxon>Marinilabiliaceae</taxon>
        <taxon>Saccharicrinis</taxon>
    </lineage>
</organism>
<dbReference type="PROSITE" id="PS50109">
    <property type="entry name" value="HIS_KIN"/>
    <property type="match status" value="1"/>
</dbReference>
<dbReference type="Gene3D" id="3.30.450.20">
    <property type="entry name" value="PAS domain"/>
    <property type="match status" value="1"/>
</dbReference>
<keyword evidence="15" id="KW-1185">Reference proteome</keyword>
<dbReference type="InterPro" id="IPR003594">
    <property type="entry name" value="HATPase_dom"/>
</dbReference>
<evidence type="ECO:0000259" key="11">
    <source>
        <dbReference type="PROSITE" id="PS50109"/>
    </source>
</evidence>
<evidence type="ECO:0000256" key="10">
    <source>
        <dbReference type="SAM" id="Phobius"/>
    </source>
</evidence>
<sequence length="464" mass="52779">MGTVVHIAMAICTLLLPKEKVITTLQTIALPLIFIYTPGTLLLGLLMLKQYKNWQNRLAQTKLVESENRLFKILESGNIVSIQLDTQGKIIYCNNYLTQITGYSKEEIIGQNWFDLFIPEKEKKQVQHIFYNSITPYNLVENFENKILTKTGQPIFVSWHNTQFKSESNQIVGIASIGVNITNNKKYENRLKEKNQEIEIQNLEYKLINEKLSEAKEKAEESERLKSAFLSNMSHEIRTPMNGILGFAELLQEPDLTSEVQSQYIQIIENSGKRLLSIINDIIDISKIESGLMQVDIKECDLNQQMNYIYTFFKPEVEAKGLSFYFKSSLSGHRTMVKTDCEKLYAILTNLVKNAIKYTDQGNIEIGYEPIIYKGEEAIVAYVKDTGIGISPKSQKTIFERFIQAEGTDGMALQGAGLGLSITKSYVEMMGGHIWVDSEESIGSIFRFTLPKQEALTNKTNHAQ</sequence>
<evidence type="ECO:0000313" key="14">
    <source>
        <dbReference type="EMBL" id="GAF05127.1"/>
    </source>
</evidence>
<dbReference type="Pfam" id="PF02518">
    <property type="entry name" value="HATPase_c"/>
    <property type="match status" value="1"/>
</dbReference>
<dbReference type="STRING" id="869213.GCA_000517085_01909"/>
<dbReference type="NCBIfam" id="TIGR00229">
    <property type="entry name" value="sensory_box"/>
    <property type="match status" value="1"/>
</dbReference>
<proteinExistence type="predicted"/>
<reference evidence="14 15" key="1">
    <citation type="journal article" date="2014" name="Genome Announc.">
        <title>Draft Genome Sequence of Cytophaga fermentans JCM 21142T, a Facultative Anaerobe Isolated from Marine Mud.</title>
        <authorList>
            <person name="Starns D."/>
            <person name="Oshima K."/>
            <person name="Suda W."/>
            <person name="Iino T."/>
            <person name="Yuki M."/>
            <person name="Inoue J."/>
            <person name="Kitamura K."/>
            <person name="Iida T."/>
            <person name="Darby A."/>
            <person name="Hattori M."/>
            <person name="Ohkuma M."/>
        </authorList>
    </citation>
    <scope>NUCLEOTIDE SEQUENCE [LARGE SCALE GENOMIC DNA]</scope>
    <source>
        <strain evidence="14 15">JCM 21142</strain>
    </source>
</reference>
<dbReference type="SMART" id="SM00388">
    <property type="entry name" value="HisKA"/>
    <property type="match status" value="1"/>
</dbReference>
<keyword evidence="10" id="KW-0812">Transmembrane</keyword>
<dbReference type="Pfam" id="PF13426">
    <property type="entry name" value="PAS_9"/>
    <property type="match status" value="1"/>
</dbReference>
<dbReference type="PROSITE" id="PS50113">
    <property type="entry name" value="PAC"/>
    <property type="match status" value="1"/>
</dbReference>
<dbReference type="Gene3D" id="1.10.287.130">
    <property type="match status" value="1"/>
</dbReference>
<dbReference type="InterPro" id="IPR000700">
    <property type="entry name" value="PAS-assoc_C"/>
</dbReference>
<dbReference type="FunFam" id="1.10.287.130:FF:000002">
    <property type="entry name" value="Two-component osmosensing histidine kinase"/>
    <property type="match status" value="1"/>
</dbReference>
<feature type="domain" description="PAC" evidence="13">
    <location>
        <begin position="141"/>
        <end position="193"/>
    </location>
</feature>
<dbReference type="InterPro" id="IPR003661">
    <property type="entry name" value="HisK_dim/P_dom"/>
</dbReference>
<dbReference type="InterPro" id="IPR050736">
    <property type="entry name" value="Sensor_HK_Regulatory"/>
</dbReference>
<dbReference type="Proteomes" id="UP000019402">
    <property type="component" value="Unassembled WGS sequence"/>
</dbReference>
<accession>W7Y9Y4</accession>
<keyword evidence="8" id="KW-0902">Two-component regulatory system</keyword>
<keyword evidence="4" id="KW-0808">Transferase</keyword>
<dbReference type="PANTHER" id="PTHR43711:SF1">
    <property type="entry name" value="HISTIDINE KINASE 1"/>
    <property type="match status" value="1"/>
</dbReference>
<dbReference type="SUPFAM" id="SSF47384">
    <property type="entry name" value="Homodimeric domain of signal transducing histidine kinase"/>
    <property type="match status" value="1"/>
</dbReference>
<dbReference type="SMART" id="SM00091">
    <property type="entry name" value="PAS"/>
    <property type="match status" value="1"/>
</dbReference>
<evidence type="ECO:0000259" key="12">
    <source>
        <dbReference type="PROSITE" id="PS50112"/>
    </source>
</evidence>
<dbReference type="AlphaFoldDB" id="W7Y9Y4"/>
<keyword evidence="9" id="KW-0175">Coiled coil</keyword>
<evidence type="ECO:0000256" key="6">
    <source>
        <dbReference type="ARBA" id="ARBA00022777"/>
    </source>
</evidence>
<evidence type="ECO:0000256" key="1">
    <source>
        <dbReference type="ARBA" id="ARBA00000085"/>
    </source>
</evidence>
<comment type="catalytic activity">
    <reaction evidence="1">
        <text>ATP + protein L-histidine = ADP + protein N-phospho-L-histidine.</text>
        <dbReference type="EC" id="2.7.13.3"/>
    </reaction>
</comment>
<dbReference type="Gene3D" id="3.30.565.10">
    <property type="entry name" value="Histidine kinase-like ATPase, C-terminal domain"/>
    <property type="match status" value="1"/>
</dbReference>
<evidence type="ECO:0000256" key="3">
    <source>
        <dbReference type="ARBA" id="ARBA00022553"/>
    </source>
</evidence>
<dbReference type="InterPro" id="IPR035965">
    <property type="entry name" value="PAS-like_dom_sf"/>
</dbReference>
<dbReference type="InterPro" id="IPR036097">
    <property type="entry name" value="HisK_dim/P_sf"/>
</dbReference>
<dbReference type="EC" id="2.7.13.3" evidence="2"/>
<keyword evidence="10" id="KW-1133">Transmembrane helix</keyword>
<evidence type="ECO:0000259" key="13">
    <source>
        <dbReference type="PROSITE" id="PS50113"/>
    </source>
</evidence>
<dbReference type="CDD" id="cd00130">
    <property type="entry name" value="PAS"/>
    <property type="match status" value="1"/>
</dbReference>
<keyword evidence="6 14" id="KW-0418">Kinase</keyword>
<dbReference type="GO" id="GO:0000155">
    <property type="term" value="F:phosphorelay sensor kinase activity"/>
    <property type="evidence" value="ECO:0007669"/>
    <property type="project" value="InterPro"/>
</dbReference>
<evidence type="ECO:0000256" key="8">
    <source>
        <dbReference type="ARBA" id="ARBA00023012"/>
    </source>
</evidence>
<evidence type="ECO:0000313" key="15">
    <source>
        <dbReference type="Proteomes" id="UP000019402"/>
    </source>
</evidence>
<name>W7Y9Y4_9BACT</name>
<dbReference type="InterPro" id="IPR005467">
    <property type="entry name" value="His_kinase_dom"/>
</dbReference>
<keyword evidence="10" id="KW-0472">Membrane</keyword>
<evidence type="ECO:0000256" key="9">
    <source>
        <dbReference type="SAM" id="Coils"/>
    </source>
</evidence>
<dbReference type="PANTHER" id="PTHR43711">
    <property type="entry name" value="TWO-COMPONENT HISTIDINE KINASE"/>
    <property type="match status" value="1"/>
</dbReference>
<evidence type="ECO:0000256" key="4">
    <source>
        <dbReference type="ARBA" id="ARBA00022679"/>
    </source>
</evidence>
<gene>
    <name evidence="14" type="ORF">JCM21142_93851</name>
</gene>
<evidence type="ECO:0000256" key="2">
    <source>
        <dbReference type="ARBA" id="ARBA00012438"/>
    </source>
</evidence>
<evidence type="ECO:0000256" key="7">
    <source>
        <dbReference type="ARBA" id="ARBA00022840"/>
    </source>
</evidence>
<dbReference type="InterPro" id="IPR000014">
    <property type="entry name" value="PAS"/>
</dbReference>
<protein>
    <recommendedName>
        <fullName evidence="2">histidine kinase</fullName>
        <ecNumber evidence="2">2.7.13.3</ecNumber>
    </recommendedName>
</protein>
<evidence type="ECO:0000256" key="5">
    <source>
        <dbReference type="ARBA" id="ARBA00022741"/>
    </source>
</evidence>
<dbReference type="PRINTS" id="PR00344">
    <property type="entry name" value="BCTRLSENSOR"/>
</dbReference>
<feature type="coiled-coil region" evidence="9">
    <location>
        <begin position="184"/>
        <end position="232"/>
    </location>
</feature>
<keyword evidence="3" id="KW-0597">Phosphoprotein</keyword>
<dbReference type="GO" id="GO:0005524">
    <property type="term" value="F:ATP binding"/>
    <property type="evidence" value="ECO:0007669"/>
    <property type="project" value="UniProtKB-KW"/>
</dbReference>
<dbReference type="eggNOG" id="COG5002">
    <property type="taxonomic scope" value="Bacteria"/>
</dbReference>
<dbReference type="OrthoDB" id="9796457at2"/>